<dbReference type="GO" id="GO:0006360">
    <property type="term" value="P:transcription by RNA polymerase I"/>
    <property type="evidence" value="ECO:0007669"/>
    <property type="project" value="InterPro"/>
</dbReference>
<dbReference type="HOGENOM" id="CLU_090034_0_0_1"/>
<dbReference type="Proteomes" id="UP000001608">
    <property type="component" value="Chromosome 10"/>
</dbReference>
<feature type="region of interest" description="Disordered" evidence="1">
    <location>
        <begin position="179"/>
        <end position="240"/>
    </location>
</feature>
<dbReference type="PANTHER" id="PTHR28155">
    <property type="entry name" value="ACR243WP"/>
    <property type="match status" value="1"/>
</dbReference>
<comment type="caution">
    <text evidence="2">The sequence shown here is derived from an EMBL/GenBank/DDBJ whole genome shotgun (WGS) entry which is preliminary data.</text>
</comment>
<evidence type="ECO:0000313" key="3">
    <source>
        <dbReference type="Proteomes" id="UP000001608"/>
    </source>
</evidence>
<dbReference type="AlphaFoldDB" id="G2WGM3"/>
<gene>
    <name evidence="2" type="primary">K7_RPA34</name>
    <name evidence="2" type="ORF">SYK7_037351</name>
</gene>
<accession>G2WGM3</accession>
<dbReference type="OrthoDB" id="4089784at2759"/>
<dbReference type="Pfam" id="PF08208">
    <property type="entry name" value="RNA_polI_A34"/>
    <property type="match status" value="1"/>
</dbReference>
<dbReference type="InterPro" id="IPR013240">
    <property type="entry name" value="DNA-dir_RNA_pol1_su_RPA34"/>
</dbReference>
<dbReference type="EMBL" id="DG000046">
    <property type="protein sequence ID" value="GAA24216.1"/>
    <property type="molecule type" value="Genomic_DNA"/>
</dbReference>
<feature type="compositionally biased region" description="Basic and acidic residues" evidence="1">
    <location>
        <begin position="179"/>
        <end position="191"/>
    </location>
</feature>
<dbReference type="PANTHER" id="PTHR28155:SF1">
    <property type="entry name" value="DNA-DIRECTED RNA POLYMERASE I SUBUNIT RPA34.5-DOMAIN-CONTAINING PROTEIN"/>
    <property type="match status" value="1"/>
</dbReference>
<protein>
    <submittedName>
        <fullName evidence="2">K7_Rpa34p</fullName>
    </submittedName>
</protein>
<name>G2WGM3_YEASK</name>
<feature type="compositionally biased region" description="Basic residues" evidence="1">
    <location>
        <begin position="208"/>
        <end position="240"/>
    </location>
</feature>
<evidence type="ECO:0000256" key="1">
    <source>
        <dbReference type="SAM" id="MobiDB-lite"/>
    </source>
</evidence>
<organism evidence="2 3">
    <name type="scientific">Saccharomyces cerevisiae (strain Kyokai no. 7 / NBRC 101557)</name>
    <name type="common">Baker's yeast</name>
    <dbReference type="NCBI Taxonomy" id="721032"/>
    <lineage>
        <taxon>Eukaryota</taxon>
        <taxon>Fungi</taxon>
        <taxon>Dikarya</taxon>
        <taxon>Ascomycota</taxon>
        <taxon>Saccharomycotina</taxon>
        <taxon>Saccharomycetes</taxon>
        <taxon>Saccharomycetales</taxon>
        <taxon>Saccharomycetaceae</taxon>
        <taxon>Saccharomyces</taxon>
    </lineage>
</organism>
<dbReference type="Gene3D" id="6.20.250.70">
    <property type="match status" value="1"/>
</dbReference>
<dbReference type="InterPro" id="IPR053263">
    <property type="entry name" value="Euk_RPA34_RNAP_subunit"/>
</dbReference>
<reference evidence="2 3" key="1">
    <citation type="journal article" date="2011" name="DNA Res.">
        <title>Whole-genome sequencing of sake yeast Saccharomyces cerevisiae Kyokai no. 7.</title>
        <authorList>
            <person name="Akao T."/>
            <person name="Yashiro I."/>
            <person name="Hosoyama A."/>
            <person name="Kitagaki H."/>
            <person name="Horikawa H."/>
            <person name="Watanabe D."/>
            <person name="Akada R."/>
            <person name="Ando Y."/>
            <person name="Harashima S."/>
            <person name="Inoue T."/>
            <person name="Inoue Y."/>
            <person name="Kajiwara S."/>
            <person name="Kitamoto K."/>
            <person name="Kitamoto N."/>
            <person name="Kobayashi O."/>
            <person name="Kuhara S."/>
            <person name="Masubuchi T."/>
            <person name="Mizoguchi H."/>
            <person name="Nakao Y."/>
            <person name="Nakazato A."/>
            <person name="Namise M."/>
            <person name="Oba T."/>
            <person name="Ogata T."/>
            <person name="Ohta A."/>
            <person name="Sato M."/>
            <person name="Shibasaki S."/>
            <person name="Takatsume Y."/>
            <person name="Tanimoto S."/>
            <person name="Tsuboi H."/>
            <person name="Nishimura A."/>
            <person name="Yoda K."/>
            <person name="Ishikawa T."/>
            <person name="Iwashita K."/>
            <person name="Fujita N."/>
            <person name="Shimoi H."/>
        </authorList>
    </citation>
    <scope>NUCLEOTIDE SEQUENCE [LARGE SCALE GENOMIC DNA]</scope>
    <source>
        <strain evidence="3">Kyokai no. 7 / NBRC 101557</strain>
    </source>
</reference>
<evidence type="ECO:0000313" key="2">
    <source>
        <dbReference type="EMBL" id="GAA24216.1"/>
    </source>
</evidence>
<proteinExistence type="predicted"/>
<sequence>MSKLSKDYVSDSDSDDEVISNEFSIPDGFKKCKHLKNFPLNGDNKKKAKQQQVWLIKFPSNVDISKLKSLPVDFESSTTMTIDKQDYKIMDDTDIESSLTQDNLSNMTLLVPSESKESLKIASTAKDNAPLQFDKVFSVSETAKIPAIDYSKVRVPRKDVPKVEGLKLEHFATGYDAEDFHVAEEVKENKKEPKKRSHHDDEEESSEKKKKKKEKKKKKKEKKEKREKKDKKDKKKKHRD</sequence>